<evidence type="ECO:0000313" key="3">
    <source>
        <dbReference type="Proteomes" id="UP000632659"/>
    </source>
</evidence>
<dbReference type="InterPro" id="IPR051532">
    <property type="entry name" value="Ester_Hydrolysis_Enzymes"/>
</dbReference>
<dbReference type="CDD" id="cd01839">
    <property type="entry name" value="SGNH_arylesterase_like"/>
    <property type="match status" value="1"/>
</dbReference>
<comment type="caution">
    <text evidence="2">The sequence shown here is derived from an EMBL/GenBank/DDBJ whole genome shotgun (WGS) entry which is preliminary data.</text>
</comment>
<name>A0A8J6PJN7_9FIRM</name>
<keyword evidence="2" id="KW-0378">Hydrolase</keyword>
<dbReference type="Proteomes" id="UP000632659">
    <property type="component" value="Unassembled WGS sequence"/>
</dbReference>
<sequence>MKQILCFGDSNTWGHDPCNDGKRFSFDKRWTGIVTKYLGDGFSVQEEGLCGRTTVFEDPFDPYLCSKDSLPVILRTHCPIDLVILMLGTNDIKQYFHADISAITQGIETLLQMIQKPEFSQGYPAAQILLISPILIGEQIADSPFGELFDGRHAYQLSLKLAKAYQKTAQKFHCHFLNAAEYAQPSAKDCLHLDSAGHAALAKAIGAEVKKIFSKT</sequence>
<dbReference type="SUPFAM" id="SSF52266">
    <property type="entry name" value="SGNH hydrolase"/>
    <property type="match status" value="1"/>
</dbReference>
<dbReference type="PANTHER" id="PTHR30383">
    <property type="entry name" value="THIOESTERASE 1/PROTEASE 1/LYSOPHOSPHOLIPASE L1"/>
    <property type="match status" value="1"/>
</dbReference>
<dbReference type="RefSeq" id="WP_093989189.1">
    <property type="nucleotide sequence ID" value="NZ_FYDD01000004.1"/>
</dbReference>
<dbReference type="Pfam" id="PF13472">
    <property type="entry name" value="Lipase_GDSL_2"/>
    <property type="match status" value="1"/>
</dbReference>
<dbReference type="InterPro" id="IPR013830">
    <property type="entry name" value="SGNH_hydro"/>
</dbReference>
<feature type="domain" description="SGNH hydrolase-type esterase" evidence="1">
    <location>
        <begin position="6"/>
        <end position="200"/>
    </location>
</feature>
<dbReference type="InterPro" id="IPR036514">
    <property type="entry name" value="SGNH_hydro_sf"/>
</dbReference>
<protein>
    <submittedName>
        <fullName evidence="2">SGNH/GDSL hydrolase family protein</fullName>
    </submittedName>
</protein>
<evidence type="ECO:0000313" key="2">
    <source>
        <dbReference type="EMBL" id="MBC8610865.1"/>
    </source>
</evidence>
<accession>A0A8J6PJN7</accession>
<dbReference type="GO" id="GO:0016787">
    <property type="term" value="F:hydrolase activity"/>
    <property type="evidence" value="ECO:0007669"/>
    <property type="project" value="UniProtKB-KW"/>
</dbReference>
<proteinExistence type="predicted"/>
<gene>
    <name evidence="2" type="ORF">H8702_06975</name>
</gene>
<dbReference type="OrthoDB" id="164654at2"/>
<keyword evidence="3" id="KW-1185">Reference proteome</keyword>
<dbReference type="AlphaFoldDB" id="A0A8J6PJN7"/>
<dbReference type="EMBL" id="JACRTL010000003">
    <property type="protein sequence ID" value="MBC8610865.1"/>
    <property type="molecule type" value="Genomic_DNA"/>
</dbReference>
<dbReference type="PANTHER" id="PTHR30383:SF29">
    <property type="entry name" value="SGNH HYDROLASE-TYPE ESTERASE DOMAIN-CONTAINING PROTEIN"/>
    <property type="match status" value="1"/>
</dbReference>
<reference evidence="2" key="1">
    <citation type="submission" date="2020-08" db="EMBL/GenBank/DDBJ databases">
        <title>Genome public.</title>
        <authorList>
            <person name="Liu C."/>
            <person name="Sun Q."/>
        </authorList>
    </citation>
    <scope>NUCLEOTIDE SEQUENCE</scope>
    <source>
        <strain evidence="2">NSJ-15</strain>
    </source>
</reference>
<organism evidence="2 3">
    <name type="scientific">Massiliimalia timonensis</name>
    <dbReference type="NCBI Taxonomy" id="1987501"/>
    <lineage>
        <taxon>Bacteria</taxon>
        <taxon>Bacillati</taxon>
        <taxon>Bacillota</taxon>
        <taxon>Clostridia</taxon>
        <taxon>Eubacteriales</taxon>
        <taxon>Oscillospiraceae</taxon>
        <taxon>Massiliimalia</taxon>
    </lineage>
</organism>
<dbReference type="Gene3D" id="3.40.50.1110">
    <property type="entry name" value="SGNH hydrolase"/>
    <property type="match status" value="1"/>
</dbReference>
<evidence type="ECO:0000259" key="1">
    <source>
        <dbReference type="Pfam" id="PF13472"/>
    </source>
</evidence>